<keyword evidence="2 5" id="KW-0945">Host-virus interaction</keyword>
<comment type="function">
    <text evidence="3">Increases viral DNA accumulation. Enhances infectivity and symptom expression.</text>
</comment>
<evidence type="ECO:0000256" key="5">
    <source>
        <dbReference type="RuleBase" id="RU363029"/>
    </source>
</evidence>
<name>A0A0D5W3M0_9GEMI</name>
<gene>
    <name evidence="6" type="primary">C3</name>
</gene>
<organism evidence="6 7">
    <name type="scientific">Maldovirus mali</name>
    <dbReference type="NCBI Taxonomy" id="2843704"/>
    <lineage>
        <taxon>Viruses</taxon>
        <taxon>Monodnaviria</taxon>
        <taxon>Shotokuvirae</taxon>
        <taxon>Cressdnaviricota</taxon>
        <taxon>Repensiviricetes</taxon>
        <taxon>Geplafuvirales</taxon>
        <taxon>Geminiviridae</taxon>
        <taxon>Maldovirus</taxon>
    </lineage>
</organism>
<dbReference type="Proteomes" id="UP000204634">
    <property type="component" value="Segment"/>
</dbReference>
<keyword evidence="7" id="KW-1185">Reference proteome</keyword>
<comment type="subunit">
    <text evidence="4 5">Homooligomer. Interacts with the replication-associated protein (REP). Interacts with host proliferating cell nuclear antigen (PCNA). Interacts with host retinoblastoma-related protein 1 (RBR1), and may thereby deregulate the host cell cycle. Oligomerization and interaction with PCNA are necessary for optimal replication enhancement.</text>
</comment>
<evidence type="ECO:0000256" key="3">
    <source>
        <dbReference type="ARBA" id="ARBA00025603"/>
    </source>
</evidence>
<dbReference type="GeneID" id="24018655"/>
<sequence>MDSRTGESITPSQANYAVYTWSLKNPIYVSIDLIRPAYMSEDQQVHFTIKFNHNLRKALHLHKCWITCRIWTSLTTSAASSLRSRIEFHLMNYLDMVGVISVNYVIEAINYFVKKCAWVLEVEQLRTDVKMLLY</sequence>
<dbReference type="GO" id="GO:0016032">
    <property type="term" value="P:viral process"/>
    <property type="evidence" value="ECO:0007669"/>
    <property type="project" value="InterPro"/>
</dbReference>
<accession>A0A0D5W3M0</accession>
<dbReference type="RefSeq" id="YP_009129270.1">
    <property type="nucleotide sequence ID" value="NC_026760.1"/>
</dbReference>
<evidence type="ECO:0000256" key="2">
    <source>
        <dbReference type="ARBA" id="ARBA00022581"/>
    </source>
</evidence>
<dbReference type="OrthoDB" id="13855at10239"/>
<dbReference type="PRINTS" id="PR00231">
    <property type="entry name" value="GEMCOATAL3"/>
</dbReference>
<reference evidence="6 7" key="1">
    <citation type="submission" date="2014-08" db="EMBL/GenBank/DDBJ databases">
        <title>Identification and characterization of a novel geminivirus with monopartite genome infecting apple trees.</title>
        <authorList>
            <person name="Liang P."/>
            <person name="Li S."/>
        </authorList>
    </citation>
    <scope>NUCLEOTIDE SEQUENCE [LARGE SCALE GENOMIC DNA]</scope>
    <source>
        <strain evidence="6">China</strain>
    </source>
</reference>
<dbReference type="InterPro" id="IPR000657">
    <property type="entry name" value="Gemini_AL3"/>
</dbReference>
<proteinExistence type="inferred from homology"/>
<evidence type="ECO:0000313" key="7">
    <source>
        <dbReference type="Proteomes" id="UP000204634"/>
    </source>
</evidence>
<evidence type="ECO:0000256" key="4">
    <source>
        <dbReference type="ARBA" id="ARBA00025955"/>
    </source>
</evidence>
<evidence type="ECO:0000256" key="1">
    <source>
        <dbReference type="ARBA" id="ARBA00009424"/>
    </source>
</evidence>
<comment type="similarity">
    <text evidence="1 5">Belongs to the geminiviridae replication enhancer protein family.</text>
</comment>
<dbReference type="KEGG" id="vg:24018655"/>
<protein>
    <recommendedName>
        <fullName evidence="5">Replication enhancer</fullName>
        <shortName evidence="5">REn</shortName>
    </recommendedName>
</protein>
<dbReference type="Pfam" id="PF01407">
    <property type="entry name" value="Gemini_AL3"/>
    <property type="match status" value="1"/>
</dbReference>
<evidence type="ECO:0000313" key="6">
    <source>
        <dbReference type="EMBL" id="AJZ68900.1"/>
    </source>
</evidence>
<dbReference type="EMBL" id="KM386645">
    <property type="protein sequence ID" value="AJZ68900.1"/>
    <property type="molecule type" value="Genomic_DNA"/>
</dbReference>